<protein>
    <submittedName>
        <fullName evidence="2">Fibronectin type III domain-containing protein</fullName>
    </submittedName>
</protein>
<dbReference type="PROSITE" id="PS50853">
    <property type="entry name" value="FN3"/>
    <property type="match status" value="1"/>
</dbReference>
<dbReference type="InterPro" id="IPR013783">
    <property type="entry name" value="Ig-like_fold"/>
</dbReference>
<dbReference type="InterPro" id="IPR003961">
    <property type="entry name" value="FN3_dom"/>
</dbReference>
<dbReference type="Pfam" id="PF00041">
    <property type="entry name" value="fn3"/>
    <property type="match status" value="1"/>
</dbReference>
<dbReference type="Proteomes" id="UP001195963">
    <property type="component" value="Unassembled WGS sequence"/>
</dbReference>
<reference evidence="2 3" key="1">
    <citation type="submission" date="2021-07" db="EMBL/GenBank/DDBJ databases">
        <title>Shewanella sp. nov, isolated from SCS.</title>
        <authorList>
            <person name="Cao W.R."/>
        </authorList>
    </citation>
    <scope>NUCLEOTIDE SEQUENCE [LARGE SCALE GENOMIC DNA]</scope>
    <source>
        <strain evidence="2 3">NR704-98</strain>
    </source>
</reference>
<dbReference type="SUPFAM" id="SSF49265">
    <property type="entry name" value="Fibronectin type III"/>
    <property type="match status" value="1"/>
</dbReference>
<dbReference type="SMART" id="SM00060">
    <property type="entry name" value="FN3"/>
    <property type="match status" value="1"/>
</dbReference>
<gene>
    <name evidence="2" type="ORF">K0625_11740</name>
</gene>
<dbReference type="InterPro" id="IPR036116">
    <property type="entry name" value="FN3_sf"/>
</dbReference>
<dbReference type="RefSeq" id="WP_220109872.1">
    <property type="nucleotide sequence ID" value="NZ_JAHZST010000007.1"/>
</dbReference>
<feature type="domain" description="Fibronectin type-III" evidence="1">
    <location>
        <begin position="51"/>
        <end position="149"/>
    </location>
</feature>
<dbReference type="EMBL" id="JAHZST010000007">
    <property type="protein sequence ID" value="MBW8184347.1"/>
    <property type="molecule type" value="Genomic_DNA"/>
</dbReference>
<evidence type="ECO:0000259" key="1">
    <source>
        <dbReference type="PROSITE" id="PS50853"/>
    </source>
</evidence>
<evidence type="ECO:0000313" key="2">
    <source>
        <dbReference type="EMBL" id="MBW8184347.1"/>
    </source>
</evidence>
<sequence length="405" mass="45868">MRDMFTRNSWQGAVVSRLSIFIGRWVELRGAAIVSSILLLFFCGGANAAGGIGSVWATASDDSSISITWTVPSGDYDHVGSNYKVCYRKTPTVNVCGVGPYYEASNSYHATGLSSGTEYKFKVWCYCKKRNWRGKWKDAKWRKIGTYKQSTSSEPETDVLVSSISVVDVAPGASKFEASIDVEVTYTNPAAFEFVRVCYKKLGNLSSMNSICSKRDQPPISWTSSDHGRGWLDVAPAPSGTIFSFGSLRQCRQYKVVSYAFYDGVDTGLKLGETNVHTPGDCKANKMAVVIVDDYSETILHEYAQMVSHYYEEHLFQHLAMQYDQELFTAQKLMMEEQRVDIVQPKALIEYLVSSDSQVWERWQQEQSLVEQRLTLDAYMQDKYPELYSDILDDLKEPEQRIEKR</sequence>
<comment type="caution">
    <text evidence="2">The sequence shown here is derived from an EMBL/GenBank/DDBJ whole genome shotgun (WGS) entry which is preliminary data.</text>
</comment>
<evidence type="ECO:0000313" key="3">
    <source>
        <dbReference type="Proteomes" id="UP001195963"/>
    </source>
</evidence>
<keyword evidence="3" id="KW-1185">Reference proteome</keyword>
<proteinExistence type="predicted"/>
<organism evidence="2 3">
    <name type="scientific">Shewanella nanhaiensis</name>
    <dbReference type="NCBI Taxonomy" id="2864872"/>
    <lineage>
        <taxon>Bacteria</taxon>
        <taxon>Pseudomonadati</taxon>
        <taxon>Pseudomonadota</taxon>
        <taxon>Gammaproteobacteria</taxon>
        <taxon>Alteromonadales</taxon>
        <taxon>Shewanellaceae</taxon>
        <taxon>Shewanella</taxon>
    </lineage>
</organism>
<dbReference type="Gene3D" id="2.60.40.10">
    <property type="entry name" value="Immunoglobulins"/>
    <property type="match status" value="1"/>
</dbReference>
<name>A0ABS7E5R6_9GAMM</name>
<dbReference type="CDD" id="cd00063">
    <property type="entry name" value="FN3"/>
    <property type="match status" value="1"/>
</dbReference>
<accession>A0ABS7E5R6</accession>